<name>A0A655J7F0_MYCTX</name>
<sequence length="65" mass="7073">MTTSTRDDRVHPGHARKMTAALQAAGHPVWYYENIEGGHAGAADNAQIAFKSALSFAFLWRMLAG</sequence>
<accession>A0A655J7F0</accession>
<dbReference type="EMBL" id="CNGE01001543">
    <property type="protein sequence ID" value="CKU26142.1"/>
    <property type="molecule type" value="Genomic_DNA"/>
</dbReference>
<evidence type="ECO:0000313" key="4">
    <source>
        <dbReference type="Proteomes" id="UP000044938"/>
    </source>
</evidence>
<dbReference type="EMBL" id="CSAJ01000369">
    <property type="protein sequence ID" value="COW47682.1"/>
    <property type="molecule type" value="Genomic_DNA"/>
</dbReference>
<feature type="domain" description="Peptidase S9 prolyl oligopeptidase catalytic" evidence="1">
    <location>
        <begin position="2"/>
        <end position="63"/>
    </location>
</feature>
<dbReference type="EC" id="3.4.-.-" evidence="3"/>
<dbReference type="AlphaFoldDB" id="A0A655J7F0"/>
<evidence type="ECO:0000313" key="2">
    <source>
        <dbReference type="EMBL" id="CKU26142.1"/>
    </source>
</evidence>
<gene>
    <name evidence="3" type="ORF">ERS007720_02706</name>
    <name evidence="2" type="ORF">ERS027646_04635</name>
</gene>
<dbReference type="InterPro" id="IPR001375">
    <property type="entry name" value="Peptidase_S9_cat"/>
</dbReference>
<dbReference type="InterPro" id="IPR029058">
    <property type="entry name" value="AB_hydrolase_fold"/>
</dbReference>
<reference evidence="4 5" key="1">
    <citation type="submission" date="2015-03" db="EMBL/GenBank/DDBJ databases">
        <authorList>
            <consortium name="Pathogen Informatics"/>
        </authorList>
    </citation>
    <scope>NUCLEOTIDE SEQUENCE [LARGE SCALE GENOMIC DNA]</scope>
    <source>
        <strain evidence="2 5">Bir 172</strain>
        <strain evidence="3 4">M09401471</strain>
    </source>
</reference>
<dbReference type="Gene3D" id="3.40.50.1820">
    <property type="entry name" value="alpha/beta hydrolase"/>
    <property type="match status" value="1"/>
</dbReference>
<evidence type="ECO:0000259" key="1">
    <source>
        <dbReference type="Pfam" id="PF00326"/>
    </source>
</evidence>
<dbReference type="GO" id="GO:0006508">
    <property type="term" value="P:proteolysis"/>
    <property type="evidence" value="ECO:0007669"/>
    <property type="project" value="InterPro"/>
</dbReference>
<keyword evidence="3" id="KW-0378">Hydrolase</keyword>
<dbReference type="GO" id="GO:0008236">
    <property type="term" value="F:serine-type peptidase activity"/>
    <property type="evidence" value="ECO:0007669"/>
    <property type="project" value="InterPro"/>
</dbReference>
<organism evidence="3 4">
    <name type="scientific">Mycobacterium tuberculosis</name>
    <dbReference type="NCBI Taxonomy" id="1773"/>
    <lineage>
        <taxon>Bacteria</taxon>
        <taxon>Bacillati</taxon>
        <taxon>Actinomycetota</taxon>
        <taxon>Actinomycetes</taxon>
        <taxon>Mycobacteriales</taxon>
        <taxon>Mycobacteriaceae</taxon>
        <taxon>Mycobacterium</taxon>
        <taxon>Mycobacterium tuberculosis complex</taxon>
    </lineage>
</organism>
<dbReference type="Pfam" id="PF00326">
    <property type="entry name" value="Peptidase_S9"/>
    <property type="match status" value="1"/>
</dbReference>
<evidence type="ECO:0000313" key="3">
    <source>
        <dbReference type="EMBL" id="COW47682.1"/>
    </source>
</evidence>
<dbReference type="Proteomes" id="UP000048948">
    <property type="component" value="Unassembled WGS sequence"/>
</dbReference>
<dbReference type="SUPFAM" id="SSF53474">
    <property type="entry name" value="alpha/beta-Hydrolases"/>
    <property type="match status" value="1"/>
</dbReference>
<dbReference type="Proteomes" id="UP000044938">
    <property type="component" value="Unassembled WGS sequence"/>
</dbReference>
<proteinExistence type="predicted"/>
<evidence type="ECO:0000313" key="5">
    <source>
        <dbReference type="Proteomes" id="UP000048948"/>
    </source>
</evidence>
<protein>
    <submittedName>
        <fullName evidence="3">Peptidase</fullName>
        <ecNumber evidence="3">3.4.-.-</ecNumber>
    </submittedName>
</protein>